<dbReference type="Proteomes" id="UP000248090">
    <property type="component" value="Unassembled WGS sequence"/>
</dbReference>
<organism evidence="2 3">
    <name type="scientific">Pokkaliibacter plantistimulans</name>
    <dbReference type="NCBI Taxonomy" id="1635171"/>
    <lineage>
        <taxon>Bacteria</taxon>
        <taxon>Pseudomonadati</taxon>
        <taxon>Pseudomonadota</taxon>
        <taxon>Gammaproteobacteria</taxon>
        <taxon>Oceanospirillales</taxon>
        <taxon>Balneatrichaceae</taxon>
        <taxon>Pokkaliibacter</taxon>
    </lineage>
</organism>
<dbReference type="RefSeq" id="WP_110186936.1">
    <property type="nucleotide sequence ID" value="NZ_CP177354.1"/>
</dbReference>
<dbReference type="PANTHER" id="PTHR45288">
    <property type="entry name" value="THIOREDOXIN FAMILY PROTEIN"/>
    <property type="match status" value="1"/>
</dbReference>
<feature type="domain" description="GST N-terminal" evidence="1">
    <location>
        <begin position="41"/>
        <end position="121"/>
    </location>
</feature>
<dbReference type="SUPFAM" id="SSF52833">
    <property type="entry name" value="Thioredoxin-like"/>
    <property type="match status" value="1"/>
</dbReference>
<dbReference type="PROSITE" id="PS51354">
    <property type="entry name" value="GLUTAREDOXIN_2"/>
    <property type="match status" value="1"/>
</dbReference>
<dbReference type="PANTHER" id="PTHR45288:SF2">
    <property type="entry name" value="THIOREDOXIN FAMILY PROTEIN"/>
    <property type="match status" value="1"/>
</dbReference>
<gene>
    <name evidence="2" type="ORF">WH50_08510</name>
</gene>
<dbReference type="InterPro" id="IPR011767">
    <property type="entry name" value="GLR_AS"/>
</dbReference>
<accession>A0ABX5LZP2</accession>
<reference evidence="2 3" key="1">
    <citation type="submission" date="2015-03" db="EMBL/GenBank/DDBJ databases">
        <authorList>
            <person name="Krishnan R."/>
            <person name="Midha S."/>
            <person name="Patil P.B."/>
            <person name="Rameshkumar N."/>
        </authorList>
    </citation>
    <scope>NUCLEOTIDE SEQUENCE [LARGE SCALE GENOMIC DNA]</scope>
    <source>
        <strain evidence="2 3">L1E11</strain>
    </source>
</reference>
<dbReference type="Pfam" id="PF13417">
    <property type="entry name" value="GST_N_3"/>
    <property type="match status" value="1"/>
</dbReference>
<dbReference type="EMBL" id="LAPT01000035">
    <property type="protein sequence ID" value="PXF31697.1"/>
    <property type="molecule type" value="Genomic_DNA"/>
</dbReference>
<proteinExistence type="predicted"/>
<name>A0ABX5LZP2_9GAMM</name>
<keyword evidence="3" id="KW-1185">Reference proteome</keyword>
<comment type="caution">
    <text evidence="2">The sequence shown here is derived from an EMBL/GenBank/DDBJ whole genome shotgun (WGS) entry which is preliminary data.</text>
</comment>
<protein>
    <submittedName>
        <fullName evidence="2">Glutaredoxin</fullName>
    </submittedName>
</protein>
<dbReference type="InterPro" id="IPR004045">
    <property type="entry name" value="Glutathione_S-Trfase_N"/>
</dbReference>
<evidence type="ECO:0000313" key="2">
    <source>
        <dbReference type="EMBL" id="PXF31697.1"/>
    </source>
</evidence>
<dbReference type="Gene3D" id="3.40.30.10">
    <property type="entry name" value="Glutaredoxin"/>
    <property type="match status" value="1"/>
</dbReference>
<dbReference type="PROSITE" id="PS00195">
    <property type="entry name" value="GLUTAREDOXIN_1"/>
    <property type="match status" value="1"/>
</dbReference>
<dbReference type="InterPro" id="IPR036249">
    <property type="entry name" value="Thioredoxin-like_sf"/>
</dbReference>
<evidence type="ECO:0000259" key="1">
    <source>
        <dbReference type="PROSITE" id="PS50404"/>
    </source>
</evidence>
<evidence type="ECO:0000313" key="3">
    <source>
        <dbReference type="Proteomes" id="UP000248090"/>
    </source>
</evidence>
<dbReference type="PROSITE" id="PS50404">
    <property type="entry name" value="GST_NTER"/>
    <property type="match status" value="1"/>
</dbReference>
<sequence>MLIKALRLGLGELVILGDLLTRPRKMRRAPEQQAAVASAAGQLALYQFRACPFCVRTRRTIHKLNLPIELRDAKNNSEHRQALEQGGGRIKVPCLRIEENGETRWMYESKDIISYLNQRFA</sequence>